<reference evidence="1" key="1">
    <citation type="journal article" date="2014" name="Front. Microbiol.">
        <title>High frequency of phylogenetically diverse reductive dehalogenase-homologous genes in deep subseafloor sedimentary metagenomes.</title>
        <authorList>
            <person name="Kawai M."/>
            <person name="Futagami T."/>
            <person name="Toyoda A."/>
            <person name="Takaki Y."/>
            <person name="Nishi S."/>
            <person name="Hori S."/>
            <person name="Arai W."/>
            <person name="Tsubouchi T."/>
            <person name="Morono Y."/>
            <person name="Uchiyama I."/>
            <person name="Ito T."/>
            <person name="Fujiyama A."/>
            <person name="Inagaki F."/>
            <person name="Takami H."/>
        </authorList>
    </citation>
    <scope>NUCLEOTIDE SEQUENCE</scope>
    <source>
        <strain evidence="1">Expedition CK06-06</strain>
    </source>
</reference>
<protein>
    <submittedName>
        <fullName evidence="1">Uncharacterized protein</fullName>
    </submittedName>
</protein>
<accession>X1F4V9</accession>
<name>X1F4V9_9ZZZZ</name>
<comment type="caution">
    <text evidence="1">The sequence shown here is derived from an EMBL/GenBank/DDBJ whole genome shotgun (WGS) entry which is preliminary data.</text>
</comment>
<feature type="non-terminal residue" evidence="1">
    <location>
        <position position="87"/>
    </location>
</feature>
<sequence length="87" mass="9862">MEVEGKAAAMLPLLVSVLLFFTRLLNVAESFFHSSSNLFSVSKARCLAISFNREFKSCFLEISFLNSSFSEVAVFSYWEMEVLAFMP</sequence>
<dbReference type="AlphaFoldDB" id="X1F4V9"/>
<organism evidence="1">
    <name type="scientific">marine sediment metagenome</name>
    <dbReference type="NCBI Taxonomy" id="412755"/>
    <lineage>
        <taxon>unclassified sequences</taxon>
        <taxon>metagenomes</taxon>
        <taxon>ecological metagenomes</taxon>
    </lineage>
</organism>
<evidence type="ECO:0000313" key="1">
    <source>
        <dbReference type="EMBL" id="GAH39952.1"/>
    </source>
</evidence>
<gene>
    <name evidence="1" type="ORF">S03H2_26178</name>
</gene>
<proteinExistence type="predicted"/>
<dbReference type="EMBL" id="BARU01015074">
    <property type="protein sequence ID" value="GAH39952.1"/>
    <property type="molecule type" value="Genomic_DNA"/>
</dbReference>